<accession>A0A7J0FFQ6</accession>
<sequence>MASPKTSEPPYYPLPSNQHHQNYVVYLPSASRRRQSRRRILCTAAIVLLAAAVYFLWPSDPDLDIARLRLDHLRIHTVPTFAVDATLRLTVKIINVDVYSIDYSSLVVSIGYRGKNLGFVTSDRGHVRGMASSYVDATLELEGVEVLSDVIMLVEDLARGSVPFDTITEVRGRLGVFFFDIPLKVNQ</sequence>
<organism evidence="7 8">
    <name type="scientific">Actinidia rufa</name>
    <dbReference type="NCBI Taxonomy" id="165716"/>
    <lineage>
        <taxon>Eukaryota</taxon>
        <taxon>Viridiplantae</taxon>
        <taxon>Streptophyta</taxon>
        <taxon>Embryophyta</taxon>
        <taxon>Tracheophyta</taxon>
        <taxon>Spermatophyta</taxon>
        <taxon>Magnoliopsida</taxon>
        <taxon>eudicotyledons</taxon>
        <taxon>Gunneridae</taxon>
        <taxon>Pentapetalae</taxon>
        <taxon>asterids</taxon>
        <taxon>Ericales</taxon>
        <taxon>Actinidiaceae</taxon>
        <taxon>Actinidia</taxon>
    </lineage>
</organism>
<evidence type="ECO:0000313" key="7">
    <source>
        <dbReference type="EMBL" id="GFY97029.1"/>
    </source>
</evidence>
<reference evidence="7 8" key="1">
    <citation type="submission" date="2019-07" db="EMBL/GenBank/DDBJ databases">
        <title>De Novo Assembly of kiwifruit Actinidia rufa.</title>
        <authorList>
            <person name="Sugita-Konishi S."/>
            <person name="Sato K."/>
            <person name="Mori E."/>
            <person name="Abe Y."/>
            <person name="Kisaki G."/>
            <person name="Hamano K."/>
            <person name="Suezawa K."/>
            <person name="Otani M."/>
            <person name="Fukuda T."/>
            <person name="Manabe T."/>
            <person name="Gomi K."/>
            <person name="Tabuchi M."/>
            <person name="Akimitsu K."/>
            <person name="Kataoka I."/>
        </authorList>
    </citation>
    <scope>NUCLEOTIDE SEQUENCE [LARGE SCALE GENOMIC DNA]</scope>
    <source>
        <strain evidence="8">cv. Fuchu</strain>
    </source>
</reference>
<keyword evidence="2 5" id="KW-0812">Transmembrane</keyword>
<proteinExistence type="predicted"/>
<evidence type="ECO:0000256" key="1">
    <source>
        <dbReference type="ARBA" id="ARBA00004167"/>
    </source>
</evidence>
<name>A0A7J0FFQ6_9ERIC</name>
<comment type="subcellular location">
    <subcellularLocation>
        <location evidence="1">Membrane</location>
        <topology evidence="1">Single-pass membrane protein</topology>
    </subcellularLocation>
</comment>
<dbReference type="OrthoDB" id="1414122at2759"/>
<evidence type="ECO:0000256" key="3">
    <source>
        <dbReference type="ARBA" id="ARBA00022989"/>
    </source>
</evidence>
<dbReference type="PANTHER" id="PTHR31234">
    <property type="entry name" value="LATE EMBRYOGENESIS ABUNDANT (LEA) HYDROXYPROLINE-RICH GLYCOPROTEIN FAMILY"/>
    <property type="match status" value="1"/>
</dbReference>
<gene>
    <name evidence="7" type="ORF">Acr_11g0013350</name>
</gene>
<evidence type="ECO:0000259" key="6">
    <source>
        <dbReference type="Pfam" id="PF03168"/>
    </source>
</evidence>
<comment type="caution">
    <text evidence="7">The sequence shown here is derived from an EMBL/GenBank/DDBJ whole genome shotgun (WGS) entry which is preliminary data.</text>
</comment>
<evidence type="ECO:0000313" key="8">
    <source>
        <dbReference type="Proteomes" id="UP000585474"/>
    </source>
</evidence>
<protein>
    <submittedName>
        <fullName evidence="7">Late embryogenesis abundant (LEA) hydroxyproline-rich glycoprotein family</fullName>
    </submittedName>
</protein>
<dbReference type="PANTHER" id="PTHR31234:SF69">
    <property type="entry name" value="EXPRESSED PROTEIN"/>
    <property type="match status" value="1"/>
</dbReference>
<dbReference type="GO" id="GO:0098542">
    <property type="term" value="P:defense response to other organism"/>
    <property type="evidence" value="ECO:0007669"/>
    <property type="project" value="InterPro"/>
</dbReference>
<dbReference type="InterPro" id="IPR044839">
    <property type="entry name" value="NDR1-like"/>
</dbReference>
<dbReference type="GO" id="GO:0016020">
    <property type="term" value="C:membrane"/>
    <property type="evidence" value="ECO:0007669"/>
    <property type="project" value="UniProtKB-SubCell"/>
</dbReference>
<dbReference type="InterPro" id="IPR004864">
    <property type="entry name" value="LEA_2"/>
</dbReference>
<keyword evidence="4 5" id="KW-0472">Membrane</keyword>
<feature type="domain" description="Late embryogenesis abundant protein LEA-2 subgroup" evidence="6">
    <location>
        <begin position="90"/>
        <end position="186"/>
    </location>
</feature>
<dbReference type="EMBL" id="BJWL01000011">
    <property type="protein sequence ID" value="GFY97029.1"/>
    <property type="molecule type" value="Genomic_DNA"/>
</dbReference>
<evidence type="ECO:0000256" key="2">
    <source>
        <dbReference type="ARBA" id="ARBA00022692"/>
    </source>
</evidence>
<dbReference type="Pfam" id="PF03168">
    <property type="entry name" value="LEA_2"/>
    <property type="match status" value="1"/>
</dbReference>
<keyword evidence="3 5" id="KW-1133">Transmembrane helix</keyword>
<feature type="transmembrane region" description="Helical" evidence="5">
    <location>
        <begin position="40"/>
        <end position="57"/>
    </location>
</feature>
<evidence type="ECO:0000256" key="4">
    <source>
        <dbReference type="ARBA" id="ARBA00023136"/>
    </source>
</evidence>
<dbReference type="Proteomes" id="UP000585474">
    <property type="component" value="Unassembled WGS sequence"/>
</dbReference>
<evidence type="ECO:0000256" key="5">
    <source>
        <dbReference type="SAM" id="Phobius"/>
    </source>
</evidence>
<keyword evidence="8" id="KW-1185">Reference proteome</keyword>
<dbReference type="AlphaFoldDB" id="A0A7J0FFQ6"/>